<dbReference type="AlphaFoldDB" id="F7ZBE7"/>
<evidence type="ECO:0000313" key="2">
    <source>
        <dbReference type="EMBL" id="AEI94333.1"/>
    </source>
</evidence>
<protein>
    <submittedName>
        <fullName evidence="2">Uncharacterized protein</fullName>
    </submittedName>
</protein>
<feature type="region of interest" description="Disordered" evidence="1">
    <location>
        <begin position="43"/>
        <end position="63"/>
    </location>
</feature>
<evidence type="ECO:0000313" key="3">
    <source>
        <dbReference type="Proteomes" id="UP000001353"/>
    </source>
</evidence>
<dbReference type="KEGG" id="rli:RLO149_c023630"/>
<proteinExistence type="predicted"/>
<keyword evidence="3" id="KW-1185">Reference proteome</keyword>
<feature type="compositionally biased region" description="Polar residues" evidence="1">
    <location>
        <begin position="44"/>
        <end position="58"/>
    </location>
</feature>
<evidence type="ECO:0000256" key="1">
    <source>
        <dbReference type="SAM" id="MobiDB-lite"/>
    </source>
</evidence>
<dbReference type="HOGENOM" id="CLU_2556160_0_0_5"/>
<sequence>MQDGRYALVFIANMPLDTVFDPWRHDLVAEDNTSSAYLAEGLKRQSNPSNAEQKNAIFSGNIPPRPHCARTRGYHDAASNML</sequence>
<accession>F7ZBE7</accession>
<dbReference type="STRING" id="391595.RLO149_c023630"/>
<reference evidence="2 3" key="1">
    <citation type="journal article" date="2011" name="BMC Genomics">
        <title>Comparative genome analysis and genome-guided physiological analysis of Roseobacter litoralis.</title>
        <authorList>
            <person name="Kalhoefer D."/>
            <person name="Thole S."/>
            <person name="Voget S."/>
            <person name="Lehmann R."/>
            <person name="Liesegang H."/>
            <person name="Wollher A."/>
            <person name="Daniel R."/>
            <person name="Simon M."/>
            <person name="Brinkhoff T."/>
        </authorList>
    </citation>
    <scope>NUCLEOTIDE SEQUENCE [LARGE SCALE GENOMIC DNA]</scope>
    <source>
        <strain evidence="3">ATCC 49566 / DSM 6996 / JCM 21268 / NBRC 15278 / OCh 149</strain>
    </source>
</reference>
<dbReference type="EMBL" id="CP002623">
    <property type="protein sequence ID" value="AEI94333.1"/>
    <property type="molecule type" value="Genomic_DNA"/>
</dbReference>
<organism evidence="2 3">
    <name type="scientific">Roseobacter litoralis (strain ATCC 49566 / DSM 6996 / JCM 21268 / NBRC 15278 / OCh 149)</name>
    <dbReference type="NCBI Taxonomy" id="391595"/>
    <lineage>
        <taxon>Bacteria</taxon>
        <taxon>Pseudomonadati</taxon>
        <taxon>Pseudomonadota</taxon>
        <taxon>Alphaproteobacteria</taxon>
        <taxon>Rhodobacterales</taxon>
        <taxon>Roseobacteraceae</taxon>
        <taxon>Roseobacter</taxon>
    </lineage>
</organism>
<name>F7ZBE7_ROSLO</name>
<gene>
    <name evidence="2" type="ordered locus">RLO149_c023630</name>
</gene>
<dbReference type="Proteomes" id="UP000001353">
    <property type="component" value="Chromosome"/>
</dbReference>